<dbReference type="PANTHER" id="PTHR21087">
    <property type="entry name" value="SHIKIMATE KINASE"/>
    <property type="match status" value="1"/>
</dbReference>
<organism evidence="7">
    <name type="scientific">bioreactor metagenome</name>
    <dbReference type="NCBI Taxonomy" id="1076179"/>
    <lineage>
        <taxon>unclassified sequences</taxon>
        <taxon>metagenomes</taxon>
        <taxon>ecological metagenomes</taxon>
    </lineage>
</organism>
<keyword evidence="2 7" id="KW-0808">Transferase</keyword>
<reference evidence="7" key="1">
    <citation type="submission" date="2019-08" db="EMBL/GenBank/DDBJ databases">
        <authorList>
            <person name="Kucharzyk K."/>
            <person name="Murdoch R.W."/>
            <person name="Higgins S."/>
            <person name="Loffler F."/>
        </authorList>
    </citation>
    <scope>NUCLEOTIDE SEQUENCE</scope>
</reference>
<dbReference type="GO" id="GO:0005829">
    <property type="term" value="C:cytosol"/>
    <property type="evidence" value="ECO:0007669"/>
    <property type="project" value="TreeGrafter"/>
</dbReference>
<dbReference type="EC" id="2.7.1.71" evidence="7"/>
<dbReference type="InterPro" id="IPR027417">
    <property type="entry name" value="P-loop_NTPase"/>
</dbReference>
<dbReference type="GO" id="GO:0008652">
    <property type="term" value="P:amino acid biosynthetic process"/>
    <property type="evidence" value="ECO:0007669"/>
    <property type="project" value="UniProtKB-KW"/>
</dbReference>
<dbReference type="Gene3D" id="3.40.50.300">
    <property type="entry name" value="P-loop containing nucleotide triphosphate hydrolases"/>
    <property type="match status" value="1"/>
</dbReference>
<evidence type="ECO:0000256" key="6">
    <source>
        <dbReference type="ARBA" id="ARBA00023141"/>
    </source>
</evidence>
<keyword evidence="5" id="KW-0067">ATP-binding</keyword>
<dbReference type="SUPFAM" id="SSF52540">
    <property type="entry name" value="P-loop containing nucleoside triphosphate hydrolases"/>
    <property type="match status" value="1"/>
</dbReference>
<evidence type="ECO:0000256" key="3">
    <source>
        <dbReference type="ARBA" id="ARBA00022741"/>
    </source>
</evidence>
<keyword evidence="6" id="KW-0057">Aromatic amino acid biosynthesis</keyword>
<dbReference type="HAMAP" id="MF_00109">
    <property type="entry name" value="Shikimate_kinase"/>
    <property type="match status" value="1"/>
</dbReference>
<proteinExistence type="inferred from homology"/>
<dbReference type="PRINTS" id="PR01100">
    <property type="entry name" value="SHIKIMTKNASE"/>
</dbReference>
<accession>A0A644UZ97</accession>
<dbReference type="AlphaFoldDB" id="A0A644UZ97"/>
<keyword evidence="3" id="KW-0547">Nucleotide-binding</keyword>
<evidence type="ECO:0000256" key="2">
    <source>
        <dbReference type="ARBA" id="ARBA00022679"/>
    </source>
</evidence>
<comment type="caution">
    <text evidence="7">The sequence shown here is derived from an EMBL/GenBank/DDBJ whole genome shotgun (WGS) entry which is preliminary data.</text>
</comment>
<sequence length="165" mass="18778">MQRIFLVGFMGSGKTAMGKLLARRHGLSFIDLDSYIESKFRKTIAQIFTEAGETGFRKIEKNCLHEVAEFEDVVIATGGGAPCFYDNMDFMNQCGETIYIRLTPGHLAERLSSSRAGVRPLLKDKTGDELEQYITETLQKREPYYLRANRIIEGTDEQIERQITN</sequence>
<evidence type="ECO:0000256" key="5">
    <source>
        <dbReference type="ARBA" id="ARBA00022840"/>
    </source>
</evidence>
<name>A0A644UZ97_9ZZZZ</name>
<keyword evidence="1" id="KW-0028">Amino-acid biosynthesis</keyword>
<evidence type="ECO:0000256" key="1">
    <source>
        <dbReference type="ARBA" id="ARBA00022605"/>
    </source>
</evidence>
<gene>
    <name evidence="7" type="primary">aroK_10</name>
    <name evidence="7" type="ORF">SDC9_30225</name>
</gene>
<dbReference type="CDD" id="cd00464">
    <property type="entry name" value="SK"/>
    <property type="match status" value="1"/>
</dbReference>
<dbReference type="NCBIfam" id="NF010555">
    <property type="entry name" value="PRK13949.1"/>
    <property type="match status" value="1"/>
</dbReference>
<dbReference type="GO" id="GO:0004765">
    <property type="term" value="F:shikimate kinase activity"/>
    <property type="evidence" value="ECO:0007669"/>
    <property type="project" value="UniProtKB-EC"/>
</dbReference>
<dbReference type="EMBL" id="VSSQ01000187">
    <property type="protein sequence ID" value="MPL84261.1"/>
    <property type="molecule type" value="Genomic_DNA"/>
</dbReference>
<evidence type="ECO:0000256" key="4">
    <source>
        <dbReference type="ARBA" id="ARBA00022777"/>
    </source>
</evidence>
<dbReference type="GO" id="GO:0009073">
    <property type="term" value="P:aromatic amino acid family biosynthetic process"/>
    <property type="evidence" value="ECO:0007669"/>
    <property type="project" value="UniProtKB-KW"/>
</dbReference>
<dbReference type="PANTHER" id="PTHR21087:SF16">
    <property type="entry name" value="SHIKIMATE KINASE 1, CHLOROPLASTIC"/>
    <property type="match status" value="1"/>
</dbReference>
<keyword evidence="4 7" id="KW-0418">Kinase</keyword>
<protein>
    <submittedName>
        <fullName evidence="7">Shikimate kinase</fullName>
        <ecNumber evidence="7">2.7.1.71</ecNumber>
    </submittedName>
</protein>
<evidence type="ECO:0000313" key="7">
    <source>
        <dbReference type="EMBL" id="MPL84261.1"/>
    </source>
</evidence>
<dbReference type="Pfam" id="PF01202">
    <property type="entry name" value="SKI"/>
    <property type="match status" value="1"/>
</dbReference>
<dbReference type="InterPro" id="IPR031322">
    <property type="entry name" value="Shikimate/glucono_kinase"/>
</dbReference>
<dbReference type="InterPro" id="IPR000623">
    <property type="entry name" value="Shikimate_kinase/TSH1"/>
</dbReference>
<dbReference type="GO" id="GO:0005524">
    <property type="term" value="F:ATP binding"/>
    <property type="evidence" value="ECO:0007669"/>
    <property type="project" value="UniProtKB-KW"/>
</dbReference>